<feature type="domain" description="AB hydrolase-1" evidence="2">
    <location>
        <begin position="32"/>
        <end position="267"/>
    </location>
</feature>
<dbReference type="SUPFAM" id="SSF53474">
    <property type="entry name" value="alpha/beta-Hydrolases"/>
    <property type="match status" value="1"/>
</dbReference>
<dbReference type="Gene3D" id="3.40.50.1820">
    <property type="entry name" value="alpha/beta hydrolase"/>
    <property type="match status" value="1"/>
</dbReference>
<proteinExistence type="predicted"/>
<dbReference type="InterPro" id="IPR000073">
    <property type="entry name" value="AB_hydrolase_1"/>
</dbReference>
<accession>A0ABW5FYN2</accession>
<name>A0ABW5FYN2_9PSEU</name>
<dbReference type="EMBL" id="JBHUKR010000017">
    <property type="protein sequence ID" value="MFD2420173.1"/>
    <property type="molecule type" value="Genomic_DNA"/>
</dbReference>
<evidence type="ECO:0000256" key="1">
    <source>
        <dbReference type="ARBA" id="ARBA00022801"/>
    </source>
</evidence>
<keyword evidence="4" id="KW-1185">Reference proteome</keyword>
<evidence type="ECO:0000313" key="4">
    <source>
        <dbReference type="Proteomes" id="UP001597417"/>
    </source>
</evidence>
<dbReference type="Pfam" id="PF00561">
    <property type="entry name" value="Abhydrolase_1"/>
    <property type="match status" value="1"/>
</dbReference>
<dbReference type="PRINTS" id="PR00111">
    <property type="entry name" value="ABHYDROLASE"/>
</dbReference>
<protein>
    <submittedName>
        <fullName evidence="3">Alpha/beta fold hydrolase</fullName>
    </submittedName>
</protein>
<dbReference type="Proteomes" id="UP001597417">
    <property type="component" value="Unassembled WGS sequence"/>
</dbReference>
<gene>
    <name evidence="3" type="ORF">ACFSXZ_27970</name>
</gene>
<comment type="caution">
    <text evidence="3">The sequence shown here is derived from an EMBL/GenBank/DDBJ whole genome shotgun (WGS) entry which is preliminary data.</text>
</comment>
<dbReference type="PANTHER" id="PTHR43329">
    <property type="entry name" value="EPOXIDE HYDROLASE"/>
    <property type="match status" value="1"/>
</dbReference>
<dbReference type="PRINTS" id="PR00412">
    <property type="entry name" value="EPOXHYDRLASE"/>
</dbReference>
<dbReference type="InterPro" id="IPR029058">
    <property type="entry name" value="AB_hydrolase_fold"/>
</dbReference>
<dbReference type="InterPro" id="IPR000639">
    <property type="entry name" value="Epox_hydrolase-like"/>
</dbReference>
<dbReference type="GO" id="GO:0016787">
    <property type="term" value="F:hydrolase activity"/>
    <property type="evidence" value="ECO:0007669"/>
    <property type="project" value="UniProtKB-KW"/>
</dbReference>
<organism evidence="3 4">
    <name type="scientific">Amycolatopsis pigmentata</name>
    <dbReference type="NCBI Taxonomy" id="450801"/>
    <lineage>
        <taxon>Bacteria</taxon>
        <taxon>Bacillati</taxon>
        <taxon>Actinomycetota</taxon>
        <taxon>Actinomycetes</taxon>
        <taxon>Pseudonocardiales</taxon>
        <taxon>Pseudonocardiaceae</taxon>
        <taxon>Amycolatopsis</taxon>
    </lineage>
</organism>
<reference evidence="4" key="1">
    <citation type="journal article" date="2019" name="Int. J. Syst. Evol. Microbiol.">
        <title>The Global Catalogue of Microorganisms (GCM) 10K type strain sequencing project: providing services to taxonomists for standard genome sequencing and annotation.</title>
        <authorList>
            <consortium name="The Broad Institute Genomics Platform"/>
            <consortium name="The Broad Institute Genome Sequencing Center for Infectious Disease"/>
            <person name="Wu L."/>
            <person name="Ma J."/>
        </authorList>
    </citation>
    <scope>NUCLEOTIDE SEQUENCE [LARGE SCALE GENOMIC DNA]</scope>
    <source>
        <strain evidence="4">CGMCC 4.7645</strain>
    </source>
</reference>
<evidence type="ECO:0000259" key="2">
    <source>
        <dbReference type="Pfam" id="PF00561"/>
    </source>
</evidence>
<sequence length="302" mass="32808">MPSFRDPYWGTQTKLAVGGQVFDLSVAGEGEPILLLHGFPQSRASWTGVAPSLAAAGYRVIAPDQRGYSPGARPVGPDNYRIDALVEDVLGLLDVLGLPSVHFVGHDWGATVSWFIAARHPERVRSLTAASVPHLAAFGRALATDADQQERSAYFGLFRSGKAERVMLEDDARRLRAWFPPAVPRHLVEHYLEAARRPGVFTAQLNYYRAMTRDFAKLGPVGVPATYLWGDRDLALRRAGAELCGEYVTGDYRFVELSGVGHWIPEVAPEALVSETLARIASPGSTTRASAATSLDSDHSAK</sequence>
<dbReference type="RefSeq" id="WP_378268201.1">
    <property type="nucleotide sequence ID" value="NZ_JBHUKR010000017.1"/>
</dbReference>
<keyword evidence="1 3" id="KW-0378">Hydrolase</keyword>
<evidence type="ECO:0000313" key="3">
    <source>
        <dbReference type="EMBL" id="MFD2420173.1"/>
    </source>
</evidence>